<accession>A0A5B8Z2C6</accession>
<organism evidence="4 5">
    <name type="scientific">Cytobacillus dafuensis</name>
    <name type="common">Bacillus dafuensis</name>
    <dbReference type="NCBI Taxonomy" id="1742359"/>
    <lineage>
        <taxon>Bacteria</taxon>
        <taxon>Bacillati</taxon>
        <taxon>Bacillota</taxon>
        <taxon>Bacilli</taxon>
        <taxon>Bacillales</taxon>
        <taxon>Bacillaceae</taxon>
        <taxon>Cytobacillus</taxon>
    </lineage>
</organism>
<feature type="domain" description="Carrier" evidence="3">
    <location>
        <begin position="1"/>
        <end position="76"/>
    </location>
</feature>
<evidence type="ECO:0000256" key="1">
    <source>
        <dbReference type="ARBA" id="ARBA00022450"/>
    </source>
</evidence>
<dbReference type="OrthoDB" id="5523836at2"/>
<dbReference type="InterPro" id="IPR006162">
    <property type="entry name" value="Ppantetheine_attach_site"/>
</dbReference>
<gene>
    <name evidence="4" type="ORF">FSZ17_07065</name>
</gene>
<keyword evidence="1" id="KW-0596">Phosphopantetheine</keyword>
<reference evidence="5" key="1">
    <citation type="submission" date="2019-08" db="EMBL/GenBank/DDBJ databases">
        <authorList>
            <person name="Zheng X."/>
        </authorList>
    </citation>
    <scope>NUCLEOTIDE SEQUENCE [LARGE SCALE GENOMIC DNA]</scope>
    <source>
        <strain evidence="5">FJAT-25496</strain>
    </source>
</reference>
<dbReference type="Gene3D" id="1.10.1200.10">
    <property type="entry name" value="ACP-like"/>
    <property type="match status" value="1"/>
</dbReference>
<dbReference type="InterPro" id="IPR009081">
    <property type="entry name" value="PP-bd_ACP"/>
</dbReference>
<keyword evidence="2" id="KW-0597">Phosphoprotein</keyword>
<dbReference type="SUPFAM" id="SSF47336">
    <property type="entry name" value="ACP-like"/>
    <property type="match status" value="1"/>
</dbReference>
<dbReference type="AlphaFoldDB" id="A0A5B8Z2C6"/>
<dbReference type="KEGG" id="bda:FSZ17_07065"/>
<sequence length="91" mass="10569">METNLKQELRRIVADLIEIEDFRDDEDFILDLGVDSMMSIEIVAQIEQKYKIDISEQYLSEFQTLNDVERIVKGLMEEQLDVNASVSGVEK</sequence>
<protein>
    <submittedName>
        <fullName evidence="4">Acyl carrier protein</fullName>
    </submittedName>
</protein>
<evidence type="ECO:0000313" key="4">
    <source>
        <dbReference type="EMBL" id="QED47021.1"/>
    </source>
</evidence>
<evidence type="ECO:0000259" key="3">
    <source>
        <dbReference type="PROSITE" id="PS50075"/>
    </source>
</evidence>
<dbReference type="RefSeq" id="WP_057776648.1">
    <property type="nucleotide sequence ID" value="NZ_CP042593.1"/>
</dbReference>
<dbReference type="STRING" id="1742359.GCA_001439625_01500"/>
<dbReference type="PROSITE" id="PS50075">
    <property type="entry name" value="CARRIER"/>
    <property type="match status" value="1"/>
</dbReference>
<dbReference type="EMBL" id="CP042593">
    <property type="protein sequence ID" value="QED47021.1"/>
    <property type="molecule type" value="Genomic_DNA"/>
</dbReference>
<dbReference type="InterPro" id="IPR036736">
    <property type="entry name" value="ACP-like_sf"/>
</dbReference>
<dbReference type="Pfam" id="PF00550">
    <property type="entry name" value="PP-binding"/>
    <property type="match status" value="1"/>
</dbReference>
<dbReference type="Proteomes" id="UP000321555">
    <property type="component" value="Chromosome"/>
</dbReference>
<evidence type="ECO:0000256" key="2">
    <source>
        <dbReference type="ARBA" id="ARBA00022553"/>
    </source>
</evidence>
<dbReference type="PROSITE" id="PS00012">
    <property type="entry name" value="PHOSPHOPANTETHEINE"/>
    <property type="match status" value="1"/>
</dbReference>
<proteinExistence type="predicted"/>
<evidence type="ECO:0000313" key="5">
    <source>
        <dbReference type="Proteomes" id="UP000321555"/>
    </source>
</evidence>
<name>A0A5B8Z2C6_CYTDA</name>
<keyword evidence="5" id="KW-1185">Reference proteome</keyword>